<evidence type="ECO:0000256" key="7">
    <source>
        <dbReference type="PROSITE-ProRule" id="PRU00176"/>
    </source>
</evidence>
<dbReference type="AlphaFoldDB" id="A0A6V7SNX8"/>
<dbReference type="NCBIfam" id="TIGR01642">
    <property type="entry name" value="U2AF_lg"/>
    <property type="match status" value="1"/>
</dbReference>
<evidence type="ECO:0000313" key="11">
    <source>
        <dbReference type="Proteomes" id="UP000515550"/>
    </source>
</evidence>
<dbReference type="FunFam" id="3.30.70.330:FF:000568">
    <property type="entry name" value="U2 snRNP auxiliary factor large subunit"/>
    <property type="match status" value="1"/>
</dbReference>
<dbReference type="PROSITE" id="PS50102">
    <property type="entry name" value="RRM"/>
    <property type="match status" value="2"/>
</dbReference>
<evidence type="ECO:0000256" key="5">
    <source>
        <dbReference type="ARBA" id="ARBA00023187"/>
    </source>
</evidence>
<evidence type="ECO:0000256" key="1">
    <source>
        <dbReference type="ARBA" id="ARBA00004123"/>
    </source>
</evidence>
<dbReference type="Proteomes" id="UP000515550">
    <property type="component" value="Chromosome PVBDA_13"/>
</dbReference>
<dbReference type="SUPFAM" id="SSF54928">
    <property type="entry name" value="RNA-binding domain, RBD"/>
    <property type="match status" value="2"/>
</dbReference>
<dbReference type="VEuPathDB" id="PlasmoDB:PVBDA_1303670"/>
<evidence type="ECO:0000256" key="2">
    <source>
        <dbReference type="ARBA" id="ARBA00022664"/>
    </source>
</evidence>
<evidence type="ECO:0000313" key="10">
    <source>
        <dbReference type="EMBL" id="CAD2100955.1"/>
    </source>
</evidence>
<keyword evidence="5" id="KW-0508">mRNA splicing</keyword>
<feature type="compositionally biased region" description="Basic and acidic residues" evidence="8">
    <location>
        <begin position="59"/>
        <end position="152"/>
    </location>
</feature>
<feature type="domain" description="RRM" evidence="9">
    <location>
        <begin position="346"/>
        <end position="437"/>
    </location>
</feature>
<name>A0A6V7SNX8_PLAVN</name>
<dbReference type="GO" id="GO:0003723">
    <property type="term" value="F:RNA binding"/>
    <property type="evidence" value="ECO:0007669"/>
    <property type="project" value="UniProtKB-UniRule"/>
</dbReference>
<evidence type="ECO:0000259" key="9">
    <source>
        <dbReference type="PROSITE" id="PS50102"/>
    </source>
</evidence>
<comment type="subcellular location">
    <subcellularLocation>
        <location evidence="1">Nucleus</location>
    </subcellularLocation>
</comment>
<proteinExistence type="predicted"/>
<feature type="compositionally biased region" description="Basic residues" evidence="8">
    <location>
        <begin position="227"/>
        <end position="238"/>
    </location>
</feature>
<gene>
    <name evidence="10" type="ORF">PVBDA_1303670</name>
</gene>
<keyword evidence="2" id="KW-0507">mRNA processing</keyword>
<dbReference type="Gene3D" id="3.30.70.330">
    <property type="match status" value="3"/>
</dbReference>
<dbReference type="FunFam" id="3.30.70.330:FF:000097">
    <property type="entry name" value="U2 snRNP auxiliary factor large subunit"/>
    <property type="match status" value="1"/>
</dbReference>
<dbReference type="GO" id="GO:0008380">
    <property type="term" value="P:RNA splicing"/>
    <property type="evidence" value="ECO:0007669"/>
    <property type="project" value="UniProtKB-KW"/>
</dbReference>
<dbReference type="InterPro" id="IPR012677">
    <property type="entry name" value="Nucleotide-bd_a/b_plait_sf"/>
</dbReference>
<keyword evidence="4 7" id="KW-0694">RNA-binding</keyword>
<protein>
    <submittedName>
        <fullName evidence="10">Splicing factor U2AF large subunit, putative</fullName>
    </submittedName>
</protein>
<evidence type="ECO:0000256" key="3">
    <source>
        <dbReference type="ARBA" id="ARBA00022737"/>
    </source>
</evidence>
<dbReference type="InterPro" id="IPR035979">
    <property type="entry name" value="RBD_domain_sf"/>
</dbReference>
<dbReference type="GO" id="GO:0006397">
    <property type="term" value="P:mRNA processing"/>
    <property type="evidence" value="ECO:0007669"/>
    <property type="project" value="UniProtKB-KW"/>
</dbReference>
<evidence type="ECO:0000256" key="8">
    <source>
        <dbReference type="SAM" id="MobiDB-lite"/>
    </source>
</evidence>
<dbReference type="PANTHER" id="PTHR23139">
    <property type="entry name" value="RNA-BINDING PROTEIN"/>
    <property type="match status" value="1"/>
</dbReference>
<accession>A0A6V7SNX8</accession>
<keyword evidence="3" id="KW-0677">Repeat</keyword>
<feature type="compositionally biased region" description="Low complexity" evidence="8">
    <location>
        <begin position="24"/>
        <end position="36"/>
    </location>
</feature>
<keyword evidence="6" id="KW-0539">Nucleus</keyword>
<dbReference type="SMART" id="SM00360">
    <property type="entry name" value="RRM"/>
    <property type="match status" value="3"/>
</dbReference>
<feature type="region of interest" description="Disordered" evidence="8">
    <location>
        <begin position="1"/>
        <end position="289"/>
    </location>
</feature>
<dbReference type="CDD" id="cd12232">
    <property type="entry name" value="RRM3_U2AF65"/>
    <property type="match status" value="1"/>
</dbReference>
<reference evidence="10 11" key="1">
    <citation type="submission" date="2020-08" db="EMBL/GenBank/DDBJ databases">
        <authorList>
            <person name="Ramaprasad A."/>
        </authorList>
    </citation>
    <scope>NUCLEOTIDE SEQUENCE [LARGE SCALE GENOMIC DNA]</scope>
</reference>
<dbReference type="GO" id="GO:0005634">
    <property type="term" value="C:nucleus"/>
    <property type="evidence" value="ECO:0007669"/>
    <property type="project" value="UniProtKB-SubCell"/>
</dbReference>
<feature type="compositionally biased region" description="Basic and acidic residues" evidence="8">
    <location>
        <begin position="177"/>
        <end position="205"/>
    </location>
</feature>
<feature type="compositionally biased region" description="Basic and acidic residues" evidence="8">
    <location>
        <begin position="261"/>
        <end position="280"/>
    </location>
</feature>
<evidence type="ECO:0000256" key="4">
    <source>
        <dbReference type="ARBA" id="ARBA00022884"/>
    </source>
</evidence>
<feature type="compositionally biased region" description="Low complexity" evidence="8">
    <location>
        <begin position="240"/>
        <end position="250"/>
    </location>
</feature>
<feature type="compositionally biased region" description="Basic and acidic residues" evidence="8">
    <location>
        <begin position="213"/>
        <end position="226"/>
    </location>
</feature>
<dbReference type="EMBL" id="LR865391">
    <property type="protein sequence ID" value="CAD2100955.1"/>
    <property type="molecule type" value="Genomic_DNA"/>
</dbReference>
<organism evidence="10 11">
    <name type="scientific">Plasmodium vinckei brucechwatti</name>
    <dbReference type="NCBI Taxonomy" id="119398"/>
    <lineage>
        <taxon>Eukaryota</taxon>
        <taxon>Sar</taxon>
        <taxon>Alveolata</taxon>
        <taxon>Apicomplexa</taxon>
        <taxon>Aconoidasida</taxon>
        <taxon>Haemosporida</taxon>
        <taxon>Plasmodiidae</taxon>
        <taxon>Plasmodium</taxon>
        <taxon>Plasmodium (Vinckeia)</taxon>
    </lineage>
</organism>
<sequence>MFRKVGSYFNSKTNENKDDDDSNSTELNNKNDNTNNAEHEGRLNKSDNKLNDDANSNSDNKKNNYDKINENAEKSRIIDKKTNMDFQEKMKIIKEKLRSSEFKNEKENDDKDKGSDKDISRGRTKDKERSRDNDKDRRRHKELPSSDDETHSSKRRRRSKERRRDKSIERRRRHISKERSRNRSRERSRNRSKERSRNRSRDRSRGRSRYKRSKDDSRSDSDDERHHYYKSKKSKKYKSSWDNSDNNYSDDSARERKKSTRDKNDIAMSDEDSKKENKEIKPKKKKSKWDTVDESLLANNMLIDSNNLGGVLQYQRLSLNGNLLQGTKIPQLGRNPYELEGDKKQRKLYIGNLPPNSKQEEIVEFFNNTLSSIIKGSSLEVKIGDVQLSPVVKCEIFNADSRFCFLEFRTMDITWLSLKLDSMSYNNYCLRINRPHDYMPPPEGDPALTVVFPDIDMGLLESFKPPKIAPVRSTGDDDNKLYIQNLPHDLKDDQIMDLLGQFGKLKGFNIIKDLNTGLNKGYGFFEYEDSSCTQVAIHALNGFVCGKNILNVKKATFNKNANNIPNPNNIALANNVDVPVSLLPNSISQKILSNSIIGLQIQASRKIGEKSSRVIQLTNAVFQEDLIINSQYEEILKDVKEEAEKYGTLQSIVIPKPNIDLSYTEGVGKIFLHYADETAARKAQYMFNGRLFEKRVVCASFYSEEKFLEGKYVLS</sequence>
<feature type="domain" description="RRM" evidence="9">
    <location>
        <begin position="479"/>
        <end position="557"/>
    </location>
</feature>
<dbReference type="Pfam" id="PF00076">
    <property type="entry name" value="RRM_1"/>
    <property type="match status" value="1"/>
</dbReference>
<feature type="compositionally biased region" description="Basic and acidic residues" evidence="8">
    <location>
        <begin position="37"/>
        <end position="52"/>
    </location>
</feature>
<dbReference type="InterPro" id="IPR000504">
    <property type="entry name" value="RRM_dom"/>
</dbReference>
<dbReference type="InterPro" id="IPR006529">
    <property type="entry name" value="U2AF_lg"/>
</dbReference>
<evidence type="ECO:0000256" key="6">
    <source>
        <dbReference type="ARBA" id="ARBA00023242"/>
    </source>
</evidence>